<evidence type="ECO:0000256" key="2">
    <source>
        <dbReference type="SAM" id="Phobius"/>
    </source>
</evidence>
<name>A0AAN4SWT1_ECOLX</name>
<dbReference type="Pfam" id="PF10713">
    <property type="entry name" value="DUF2509"/>
    <property type="match status" value="1"/>
</dbReference>
<dbReference type="GO" id="GO:0016020">
    <property type="term" value="C:membrane"/>
    <property type="evidence" value="ECO:0007669"/>
    <property type="project" value="UniProtKB-SubCell"/>
</dbReference>
<accession>A0AAN4SWT1</accession>
<feature type="domain" description="Prepilin peptidase dependent protein C-like C-terminal" evidence="3">
    <location>
        <begin position="164"/>
        <end position="235"/>
    </location>
</feature>
<dbReference type="NCBIfam" id="NF008569">
    <property type="entry name" value="PRK11521.1"/>
    <property type="match status" value="1"/>
</dbReference>
<dbReference type="NCBIfam" id="TIGR02532">
    <property type="entry name" value="IV_pilin_GFxxxE"/>
    <property type="match status" value="1"/>
</dbReference>
<dbReference type="Pfam" id="PF12528">
    <property type="entry name" value="T2SSppdC"/>
    <property type="match status" value="1"/>
</dbReference>
<comment type="caution">
    <text evidence="4">The sequence shown here is derived from an EMBL/GenBank/DDBJ whole genome shotgun (WGS) entry which is preliminary data.</text>
</comment>
<keyword evidence="2" id="KW-1133">Transmembrane helix</keyword>
<dbReference type="Pfam" id="PF07963">
    <property type="entry name" value="N_methyl"/>
    <property type="match status" value="1"/>
</dbReference>
<dbReference type="AlphaFoldDB" id="A0AAN4SWT1"/>
<gene>
    <name evidence="4" type="ORF">AC00_3253</name>
</gene>
<evidence type="ECO:0000313" key="5">
    <source>
        <dbReference type="Proteomes" id="UP000024043"/>
    </source>
</evidence>
<keyword evidence="2" id="KW-0472">Membrane</keyword>
<proteinExistence type="predicted"/>
<evidence type="ECO:0000256" key="1">
    <source>
        <dbReference type="ARBA" id="ARBA00004167"/>
    </source>
</evidence>
<feature type="transmembrane region" description="Helical" evidence="2">
    <location>
        <begin position="147"/>
        <end position="164"/>
    </location>
</feature>
<dbReference type="NCBIfam" id="NF007660">
    <property type="entry name" value="PRK10332.1"/>
    <property type="match status" value="1"/>
</dbReference>
<evidence type="ECO:0000313" key="4">
    <source>
        <dbReference type="EMBL" id="EZJ83808.1"/>
    </source>
</evidence>
<dbReference type="PROSITE" id="PS00409">
    <property type="entry name" value="PROKAR_NTER_METHYL"/>
    <property type="match status" value="1"/>
</dbReference>
<dbReference type="Proteomes" id="UP000024043">
    <property type="component" value="Unassembled WGS sequence"/>
</dbReference>
<dbReference type="InterPro" id="IPR012902">
    <property type="entry name" value="N_methyl_site"/>
</dbReference>
<keyword evidence="2" id="KW-0812">Transmembrane</keyword>
<reference evidence="4 5" key="1">
    <citation type="submission" date="2014-03" db="EMBL/GenBank/DDBJ databases">
        <title>Genetic Variability of E. coli after antibiotic treatment.</title>
        <authorList>
            <person name="Silbergeld E."/>
            <person name="Coles C."/>
            <person name="Seidman J.C."/>
            <person name="You Y."/>
            <person name="George J."/>
            <person name="Nadendla S."/>
            <person name="Huot H."/>
            <person name="Daugherty S.C."/>
            <person name="Nagaraj S."/>
            <person name="Ott S."/>
            <person name="Klega K."/>
            <person name="Rasko D."/>
        </authorList>
    </citation>
    <scope>NUCLEOTIDE SEQUENCE [LARGE SCALE GENOMIC DNA]</scope>
    <source>
        <strain evidence="4 5">1-250-04_S3_C1</strain>
    </source>
</reference>
<organism evidence="4 5">
    <name type="scientific">Escherichia coli 1-250-04_S3_C1</name>
    <dbReference type="NCBI Taxonomy" id="1444135"/>
    <lineage>
        <taxon>Bacteria</taxon>
        <taxon>Pseudomonadati</taxon>
        <taxon>Pseudomonadota</taxon>
        <taxon>Gammaproteobacteria</taxon>
        <taxon>Enterobacterales</taxon>
        <taxon>Enterobacteriaceae</taxon>
        <taxon>Escherichia</taxon>
    </lineage>
</organism>
<dbReference type="EMBL" id="JJLU01000099">
    <property type="protein sequence ID" value="EZJ83808.1"/>
    <property type="molecule type" value="Genomic_DNA"/>
</dbReference>
<protein>
    <submittedName>
        <fullName evidence="4">Prepilin-type N-terminal cleavage/methylation domain protein</fullName>
    </submittedName>
</protein>
<dbReference type="InterPro" id="IPR022204">
    <property type="entry name" value="PpdC-like_C"/>
</dbReference>
<dbReference type="InterPro" id="IPR019652">
    <property type="entry name" value="DUF2509"/>
</dbReference>
<evidence type="ECO:0000259" key="3">
    <source>
        <dbReference type="Pfam" id="PF12528"/>
    </source>
</evidence>
<comment type="subcellular location">
    <subcellularLocation>
        <location evidence="1">Membrane</location>
        <topology evidence="1">Single-pass membrane protein</topology>
    </subcellularLocation>
</comment>
<sequence>MNREKGVSSLALVLMLLVLGSLLLQGMSQQDRSFASRVSMESQSLRRQAIVQSALAWGKMHSWQTQPAVQCSQYAGTDARVCLRLLADNEALLIAGYEGVSLWRTGEVINGNIVFSPCGWSDFCPLKEGGVMSASLKNQQGFSLPEVMLAMVLMVVIVTALSGFQRTLMNSLASRNQYQQLWRHGWQQTQLRAISPPANWQVNRMQTSQAGCVSISVTLVSPGGREGEMTRLHCPNRQ</sequence>